<dbReference type="Proteomes" id="UP000729402">
    <property type="component" value="Unassembled WGS sequence"/>
</dbReference>
<reference evidence="2" key="1">
    <citation type="journal article" date="2021" name="bioRxiv">
        <title>Whole Genome Assembly and Annotation of Northern Wild Rice, Zizania palustris L., Supports a Whole Genome Duplication in the Zizania Genus.</title>
        <authorList>
            <person name="Haas M."/>
            <person name="Kono T."/>
            <person name="Macchietto M."/>
            <person name="Millas R."/>
            <person name="McGilp L."/>
            <person name="Shao M."/>
            <person name="Duquette J."/>
            <person name="Hirsch C.N."/>
            <person name="Kimball J."/>
        </authorList>
    </citation>
    <scope>NUCLEOTIDE SEQUENCE</scope>
    <source>
        <tissue evidence="2">Fresh leaf tissue</tissue>
    </source>
</reference>
<gene>
    <name evidence="2" type="ORF">GUJ93_ZPchr0013g35389</name>
</gene>
<organism evidence="2 3">
    <name type="scientific">Zizania palustris</name>
    <name type="common">Northern wild rice</name>
    <dbReference type="NCBI Taxonomy" id="103762"/>
    <lineage>
        <taxon>Eukaryota</taxon>
        <taxon>Viridiplantae</taxon>
        <taxon>Streptophyta</taxon>
        <taxon>Embryophyta</taxon>
        <taxon>Tracheophyta</taxon>
        <taxon>Spermatophyta</taxon>
        <taxon>Magnoliopsida</taxon>
        <taxon>Liliopsida</taxon>
        <taxon>Poales</taxon>
        <taxon>Poaceae</taxon>
        <taxon>BOP clade</taxon>
        <taxon>Oryzoideae</taxon>
        <taxon>Oryzeae</taxon>
        <taxon>Zizaniinae</taxon>
        <taxon>Zizania</taxon>
    </lineage>
</organism>
<dbReference type="EMBL" id="JAAALK010000079">
    <property type="protein sequence ID" value="KAG8100679.1"/>
    <property type="molecule type" value="Genomic_DNA"/>
</dbReference>
<dbReference type="AlphaFoldDB" id="A0A8J6C0D5"/>
<name>A0A8J6C0D5_ZIZPA</name>
<comment type="caution">
    <text evidence="2">The sequence shown here is derived from an EMBL/GenBank/DDBJ whole genome shotgun (WGS) entry which is preliminary data.</text>
</comment>
<sequence>MRSTAAVPSPSWSFDASSVGVVYSGGALTFAELPCTSIGAASSDGTLNRSSSASASDSCPAMAQPGAQELCH</sequence>
<evidence type="ECO:0000313" key="3">
    <source>
        <dbReference type="Proteomes" id="UP000729402"/>
    </source>
</evidence>
<evidence type="ECO:0000256" key="1">
    <source>
        <dbReference type="SAM" id="MobiDB-lite"/>
    </source>
</evidence>
<protein>
    <submittedName>
        <fullName evidence="2">Uncharacterized protein</fullName>
    </submittedName>
</protein>
<keyword evidence="3" id="KW-1185">Reference proteome</keyword>
<feature type="non-terminal residue" evidence="2">
    <location>
        <position position="72"/>
    </location>
</feature>
<evidence type="ECO:0000313" key="2">
    <source>
        <dbReference type="EMBL" id="KAG8100679.1"/>
    </source>
</evidence>
<reference evidence="2" key="2">
    <citation type="submission" date="2021-02" db="EMBL/GenBank/DDBJ databases">
        <authorList>
            <person name="Kimball J.A."/>
            <person name="Haas M.W."/>
            <person name="Macchietto M."/>
            <person name="Kono T."/>
            <person name="Duquette J."/>
            <person name="Shao M."/>
        </authorList>
    </citation>
    <scope>NUCLEOTIDE SEQUENCE</scope>
    <source>
        <tissue evidence="2">Fresh leaf tissue</tissue>
    </source>
</reference>
<feature type="region of interest" description="Disordered" evidence="1">
    <location>
        <begin position="43"/>
        <end position="72"/>
    </location>
</feature>
<proteinExistence type="predicted"/>
<accession>A0A8J6C0D5</accession>